<proteinExistence type="predicted"/>
<gene>
    <name evidence="1" type="ORF">G3M48_000891</name>
</gene>
<comment type="caution">
    <text evidence="1">The sequence shown here is derived from an EMBL/GenBank/DDBJ whole genome shotgun (WGS) entry which is preliminary data.</text>
</comment>
<dbReference type="EMBL" id="JAAHCF010000122">
    <property type="protein sequence ID" value="KAK8147861.1"/>
    <property type="molecule type" value="Genomic_DNA"/>
</dbReference>
<sequence length="222" mass="24762">MESTAMLLVAELLDKGFLELENPEIGNRVEELHERRLLSPSGLDFLKTILHNQSIEFIARSLLGPCKLGHWLKYNARPGHIEGWRTGGKDAGLRVLLVLALEKGSRVIYYSGSQLHDLPVLKNVRNRGLPETTRVALDEAGCIPVEKFYPDGALKRRVVTDARLYREIESGNVIKHAVVANDALTGWPVLKVEEELKEKIASIQSSIGINFEIQNPNDVAHS</sequence>
<evidence type="ECO:0000313" key="2">
    <source>
        <dbReference type="Proteomes" id="UP001397290"/>
    </source>
</evidence>
<evidence type="ECO:0000313" key="1">
    <source>
        <dbReference type="EMBL" id="KAK8147861.1"/>
    </source>
</evidence>
<dbReference type="Proteomes" id="UP001397290">
    <property type="component" value="Unassembled WGS sequence"/>
</dbReference>
<protein>
    <submittedName>
        <fullName evidence="1">Uncharacterized protein</fullName>
    </submittedName>
</protein>
<dbReference type="AlphaFoldDB" id="A0AAW0S0Y0"/>
<organism evidence="1 2">
    <name type="scientific">Beauveria asiatica</name>
    <dbReference type="NCBI Taxonomy" id="1069075"/>
    <lineage>
        <taxon>Eukaryota</taxon>
        <taxon>Fungi</taxon>
        <taxon>Dikarya</taxon>
        <taxon>Ascomycota</taxon>
        <taxon>Pezizomycotina</taxon>
        <taxon>Sordariomycetes</taxon>
        <taxon>Hypocreomycetidae</taxon>
        <taxon>Hypocreales</taxon>
        <taxon>Cordycipitaceae</taxon>
        <taxon>Beauveria</taxon>
    </lineage>
</organism>
<name>A0AAW0S0Y0_9HYPO</name>
<reference evidence="1 2" key="1">
    <citation type="submission" date="2020-02" db="EMBL/GenBank/DDBJ databases">
        <title>Comparative genomics of the hypocrealean fungal genus Beauvera.</title>
        <authorList>
            <person name="Showalter D.N."/>
            <person name="Bushley K.E."/>
            <person name="Rehner S.A."/>
        </authorList>
    </citation>
    <scope>NUCLEOTIDE SEQUENCE [LARGE SCALE GENOMIC DNA]</scope>
    <source>
        <strain evidence="1 2">ARSEF4384</strain>
    </source>
</reference>
<keyword evidence="2" id="KW-1185">Reference proteome</keyword>
<accession>A0AAW0S0Y0</accession>